<dbReference type="Proteomes" id="UP000034076">
    <property type="component" value="Unassembled WGS sequence"/>
</dbReference>
<feature type="compositionally biased region" description="Basic and acidic residues" evidence="1">
    <location>
        <begin position="13"/>
        <end position="33"/>
    </location>
</feature>
<proteinExistence type="predicted"/>
<evidence type="ECO:0000313" key="3">
    <source>
        <dbReference type="Proteomes" id="UP000034076"/>
    </source>
</evidence>
<feature type="compositionally biased region" description="Basic and acidic residues" evidence="1">
    <location>
        <begin position="213"/>
        <end position="237"/>
    </location>
</feature>
<dbReference type="STRING" id="270498.CHK_2074"/>
<feature type="region of interest" description="Disordered" evidence="1">
    <location>
        <begin position="158"/>
        <end position="184"/>
    </location>
</feature>
<evidence type="ECO:0000256" key="1">
    <source>
        <dbReference type="SAM" id="MobiDB-lite"/>
    </source>
</evidence>
<name>A0A0M2NJ85_9FIRM</name>
<dbReference type="PATRIC" id="fig|270498.16.peg.3027"/>
<protein>
    <submittedName>
        <fullName evidence="2">Uncharacterized protein</fullName>
    </submittedName>
</protein>
<evidence type="ECO:0000313" key="2">
    <source>
        <dbReference type="EMBL" id="KKI50482.1"/>
    </source>
</evidence>
<dbReference type="EMBL" id="LAYJ01000111">
    <property type="protein sequence ID" value="KKI50482.1"/>
    <property type="molecule type" value="Genomic_DNA"/>
</dbReference>
<feature type="compositionally biased region" description="Basic and acidic residues" evidence="1">
    <location>
        <begin position="174"/>
        <end position="184"/>
    </location>
</feature>
<feature type="region of interest" description="Disordered" evidence="1">
    <location>
        <begin position="881"/>
        <end position="909"/>
    </location>
</feature>
<sequence>MAMEGNAYFLCGKRGEKMANTNKKPDWWYDKKRWQGMPGGGPATGGNQKQEKKTSNTKTKPSGVDGYNTSKRSEPSRPAKSQAKKSSGNTSRQSETQNKTNSTNEPEQSQWKPGWKSRPSGVMGLNMEPEIKPAGQLKEQTQPIWGAKQAENGFDNQFGMVKKQDGNKTAKPNENQEKQRKDKLWEAVFTKPMWEWLNELKKEDKGPFLSDEELNKRKEEEEAKAQEERAKKKEEKDRFEAEYGKLSEDIGNALKGVSEDEYWAGVENGRKKAAADDFNNMAGGYQQTAKDAQINGISFMNTGGYHPERMMSQIAKNAELGTQEENMLAYLSGTGQTELYDKTLQLFEQKKKYTDEAGETLEKERDELRAHPLEMKPEKTAEEYETEQKALEKRLKEERSARAESTKEQTAKAGRIQALQEQIDNTKFLKEHAVNYGQAMQKAEELRDYEAMAGQPGFEEKAARGKARLAEAESRSTGEFDPFHEGNEVVSQINLNGSSYATDEQKDVFYAIYDDKGLPEALNYLDLIRGEVSAKAGAEVVEAIKEKDDPWMKRYMLGTTAAGAGLESFLGSMRQTTDLIRGSTLAVEDGMYNAARNEYRPELTEVDGLWNDVVYNVSNAAPAIAAGAVNPIFGTAVSAANAFGGAVNQSLKEGKPVDKAVAYGAAVGVLEGTTQYLIGGISKLGGMEKTAEKFLLNSNKVIENTFKSKAGQEILKYLLQQGIDSGGEFTQESMQSFLEPVLRNLIFGENNEIKLFTEEQLYSGLVGALTSIVANGAGKGMDAMGRGLGITGRTGTQTGDMESAGATNLLEGTGTPILDSLVGKDVMEGIKERTGHTGAENTENTATVAVQNGTAAEAAGGIDTALNGTPMLDMLSGKEAADGLRGQSGDAAAVQEGTAGSDIDAGLTGKGNRATPGLLSEETLAEATQALAGKETGIDGARTADSQPKSAAQEIMEYFDTPEGKKFTDAEGRGEVSLEEMIGKAAREQQGMTQGEAEAAAREIVGEMTGERNGEIDDIFDHDIMKEEDFTIQSRNNANGNPNAILHMGADLNNRQKRLIEKLPDYDSRIIVKKSEVSMIDLAAMTAKTGVEFAMFTKGGQRMIVRGNKGQVNINPQMARELAEQGYKWSGHTHPGTNDNCLIASDGDKVILSCFGQEIGYIYNSKGQWTYFERSEKYEK</sequence>
<feature type="compositionally biased region" description="Polar residues" evidence="1">
    <location>
        <begin position="84"/>
        <end position="111"/>
    </location>
</feature>
<feature type="region of interest" description="Disordered" evidence="1">
    <location>
        <begin position="357"/>
        <end position="390"/>
    </location>
</feature>
<accession>A0A0M2NJ85</accession>
<keyword evidence="3" id="KW-1185">Reference proteome</keyword>
<gene>
    <name evidence="2" type="ORF">CHK_2074</name>
</gene>
<dbReference type="AlphaFoldDB" id="A0A0M2NJ85"/>
<organism evidence="2 3">
    <name type="scientific">Christensenella hongkongensis</name>
    <dbReference type="NCBI Taxonomy" id="270498"/>
    <lineage>
        <taxon>Bacteria</taxon>
        <taxon>Bacillati</taxon>
        <taxon>Bacillota</taxon>
        <taxon>Clostridia</taxon>
        <taxon>Christensenellales</taxon>
        <taxon>Christensenellaceae</taxon>
        <taxon>Christensenella</taxon>
    </lineage>
</organism>
<feature type="region of interest" description="Disordered" evidence="1">
    <location>
        <begin position="204"/>
        <end position="237"/>
    </location>
</feature>
<feature type="region of interest" description="Disordered" evidence="1">
    <location>
        <begin position="1"/>
        <end position="127"/>
    </location>
</feature>
<comment type="caution">
    <text evidence="2">The sequence shown here is derived from an EMBL/GenBank/DDBJ whole genome shotgun (WGS) entry which is preliminary data.</text>
</comment>
<reference evidence="2 3" key="1">
    <citation type="submission" date="2015-04" db="EMBL/GenBank/DDBJ databases">
        <title>Draft genome sequence of bacteremic isolate Catabacter hongkongensis type strain HKU16T.</title>
        <authorList>
            <person name="Lau S.K."/>
            <person name="Teng J.L."/>
            <person name="Huang Y."/>
            <person name="Curreem S.O."/>
            <person name="Tsui S.K."/>
            <person name="Woo P.C."/>
        </authorList>
    </citation>
    <scope>NUCLEOTIDE SEQUENCE [LARGE SCALE GENOMIC DNA]</scope>
    <source>
        <strain evidence="2 3">HKU16</strain>
    </source>
</reference>